<name>A0ABR9H486_9BACT</name>
<gene>
    <name evidence="2" type="ORF">H4684_002169</name>
</gene>
<dbReference type="RefSeq" id="WP_192623725.1">
    <property type="nucleotide sequence ID" value="NZ_JADBGG010000015.1"/>
</dbReference>
<evidence type="ECO:0000256" key="1">
    <source>
        <dbReference type="SAM" id="MobiDB-lite"/>
    </source>
</evidence>
<comment type="caution">
    <text evidence="2">The sequence shown here is derived from an EMBL/GenBank/DDBJ whole genome shotgun (WGS) entry which is preliminary data.</text>
</comment>
<sequence length="245" mass="26869">MHKEQLSQELLNRITTKAESTIREVISTALTEEINRALTMALTEGEFYRSISTDLQEGLKSIYREINSAATGTAELPMAAQAAASPVADEMFSEASTQLGAILQTTEKATDSIMELVEKHLDMNDRAMQLLASLENGTARPEIAELRAGNEALGADLMEIMTTLSFQDLTGQRIKRIVAALQQIEKVVFELYMATGLSMKAMEQNPEQSVEEIRQTSKARATELKGPQDASTQTDVDDLLSQLGL</sequence>
<dbReference type="EMBL" id="JADBGG010000015">
    <property type="protein sequence ID" value="MBE1425514.1"/>
    <property type="molecule type" value="Genomic_DNA"/>
</dbReference>
<feature type="region of interest" description="Disordered" evidence="1">
    <location>
        <begin position="203"/>
        <end position="237"/>
    </location>
</feature>
<protein>
    <submittedName>
        <fullName evidence="2">Chemotaxis protein CheZ</fullName>
    </submittedName>
</protein>
<dbReference type="SUPFAM" id="SSF75708">
    <property type="entry name" value="Chemotaxis phosphatase CheZ"/>
    <property type="match status" value="1"/>
</dbReference>
<proteinExistence type="predicted"/>
<evidence type="ECO:0000313" key="2">
    <source>
        <dbReference type="EMBL" id="MBE1425514.1"/>
    </source>
</evidence>
<keyword evidence="3" id="KW-1185">Reference proteome</keyword>
<reference evidence="2 3" key="1">
    <citation type="submission" date="2020-10" db="EMBL/GenBank/DDBJ databases">
        <title>Genomic Encyclopedia of Type Strains, Phase IV (KMG-IV): sequencing the most valuable type-strain genomes for metagenomic binning, comparative biology and taxonomic classification.</title>
        <authorList>
            <person name="Goeker M."/>
        </authorList>
    </citation>
    <scope>NUCLEOTIDE SEQUENCE [LARGE SCALE GENOMIC DNA]</scope>
    <source>
        <strain evidence="2 3">DSM 4194</strain>
    </source>
</reference>
<dbReference type="Pfam" id="PF04344">
    <property type="entry name" value="CheZ"/>
    <property type="match status" value="1"/>
</dbReference>
<dbReference type="Proteomes" id="UP000639010">
    <property type="component" value="Unassembled WGS sequence"/>
</dbReference>
<organism evidence="2 3">
    <name type="scientific">Desulfomicrobium macestii</name>
    <dbReference type="NCBI Taxonomy" id="90731"/>
    <lineage>
        <taxon>Bacteria</taxon>
        <taxon>Pseudomonadati</taxon>
        <taxon>Thermodesulfobacteriota</taxon>
        <taxon>Desulfovibrionia</taxon>
        <taxon>Desulfovibrionales</taxon>
        <taxon>Desulfomicrobiaceae</taxon>
        <taxon>Desulfomicrobium</taxon>
    </lineage>
</organism>
<accession>A0ABR9H486</accession>
<dbReference type="Gene3D" id="1.10.287.500">
    <property type="entry name" value="Helix hairpin bin"/>
    <property type="match status" value="1"/>
</dbReference>
<feature type="compositionally biased region" description="Basic and acidic residues" evidence="1">
    <location>
        <begin position="211"/>
        <end position="223"/>
    </location>
</feature>
<dbReference type="InterPro" id="IPR007439">
    <property type="entry name" value="Chemotax_Pase_CheZ"/>
</dbReference>
<evidence type="ECO:0000313" key="3">
    <source>
        <dbReference type="Proteomes" id="UP000639010"/>
    </source>
</evidence>